<evidence type="ECO:0000313" key="6">
    <source>
        <dbReference type="Proteomes" id="UP000029585"/>
    </source>
</evidence>
<dbReference type="AlphaFoldDB" id="A0A096BDA4"/>
<dbReference type="EMBL" id="ADLO01000015">
    <property type="protein sequence ID" value="KGF57115.1"/>
    <property type="molecule type" value="Genomic_DNA"/>
</dbReference>
<evidence type="ECO:0000259" key="4">
    <source>
        <dbReference type="Pfam" id="PF03816"/>
    </source>
</evidence>
<evidence type="ECO:0000256" key="3">
    <source>
        <dbReference type="SAM" id="Phobius"/>
    </source>
</evidence>
<dbReference type="Gene3D" id="3.40.630.190">
    <property type="entry name" value="LCP protein"/>
    <property type="match status" value="1"/>
</dbReference>
<dbReference type="HOGENOM" id="CLU_016455_5_2_9"/>
<dbReference type="PATRIC" id="fig|742738.3.peg.450"/>
<evidence type="ECO:0000256" key="1">
    <source>
        <dbReference type="ARBA" id="ARBA00006068"/>
    </source>
</evidence>
<dbReference type="PANTHER" id="PTHR33392:SF6">
    <property type="entry name" value="POLYISOPRENYL-TEICHOIC ACID--PEPTIDOGLYCAN TEICHOIC ACID TRANSFERASE TAGU"/>
    <property type="match status" value="1"/>
</dbReference>
<dbReference type="Pfam" id="PF03816">
    <property type="entry name" value="LytR_cpsA_psr"/>
    <property type="match status" value="1"/>
</dbReference>
<dbReference type="InterPro" id="IPR050922">
    <property type="entry name" value="LytR/CpsA/Psr_CW_biosynth"/>
</dbReference>
<sequence>MAQRRRIRKKKRVSPLRRAGKLAYRILVVLSAIIVVLYCAYRLASKKPTQAPEPTPEAPAGSLSPDQTEAPGRQRREGTYTFLLAASDQSSGNADTIIVASYDTEAQKVGMVSVPRDTLLESGKINAAYHKGPENLRDTVSDLLGVPIDYYVAVDVDGFVALVDELGGIEFDVPVRMSFDDPTQDLHIHYQPGLQHLTGEDVLKVARCRNNSDGPGSYPDNLYGAYPDGDIGRTRTQQQLIAAILKKALSNPQKINSYVNLFLEYVDTDLEFSEALWFAQPALGLDFSTGFASATLAGENVYYVDSRGYRWGSCYELDPEAALETINSLINPYNAPLTAADLNIFQKP</sequence>
<evidence type="ECO:0000256" key="2">
    <source>
        <dbReference type="SAM" id="MobiDB-lite"/>
    </source>
</evidence>
<dbReference type="RefSeq" id="WP_044938581.1">
    <property type="nucleotide sequence ID" value="NZ_KN174161.1"/>
</dbReference>
<evidence type="ECO:0000313" key="5">
    <source>
        <dbReference type="EMBL" id="KGF57115.1"/>
    </source>
</evidence>
<keyword evidence="3" id="KW-1133">Transmembrane helix</keyword>
<name>A0A096BDA4_FLAPL</name>
<dbReference type="InterPro" id="IPR004474">
    <property type="entry name" value="LytR_CpsA_psr"/>
</dbReference>
<feature type="domain" description="Cell envelope-related transcriptional attenuator" evidence="4">
    <location>
        <begin position="93"/>
        <end position="249"/>
    </location>
</feature>
<feature type="transmembrane region" description="Helical" evidence="3">
    <location>
        <begin position="22"/>
        <end position="44"/>
    </location>
</feature>
<comment type="caution">
    <text evidence="5">The sequence shown here is derived from an EMBL/GenBank/DDBJ whole genome shotgun (WGS) entry which is preliminary data.</text>
</comment>
<dbReference type="Proteomes" id="UP000029585">
    <property type="component" value="Unassembled WGS sequence"/>
</dbReference>
<protein>
    <recommendedName>
        <fullName evidence="4">Cell envelope-related transcriptional attenuator domain-containing protein</fullName>
    </recommendedName>
</protein>
<organism evidence="5 6">
    <name type="scientific">Flavonifractor plautii 1_3_50AFAA</name>
    <dbReference type="NCBI Taxonomy" id="742738"/>
    <lineage>
        <taxon>Bacteria</taxon>
        <taxon>Bacillati</taxon>
        <taxon>Bacillota</taxon>
        <taxon>Clostridia</taxon>
        <taxon>Eubacteriales</taxon>
        <taxon>Oscillospiraceae</taxon>
        <taxon>Flavonifractor</taxon>
    </lineage>
</organism>
<accession>A0A096BDA4</accession>
<reference evidence="5 6" key="1">
    <citation type="submission" date="2011-08" db="EMBL/GenBank/DDBJ databases">
        <title>The Genome Sequence of Clostridium orbiscindens 1_3_50AFAA.</title>
        <authorList>
            <consortium name="The Broad Institute Genome Sequencing Platform"/>
            <person name="Earl A."/>
            <person name="Ward D."/>
            <person name="Feldgarden M."/>
            <person name="Gevers D."/>
            <person name="Daigneault M."/>
            <person name="Strauss J."/>
            <person name="Allen-Vercoe E."/>
            <person name="Young S.K."/>
            <person name="Zeng Q."/>
            <person name="Gargeya S."/>
            <person name="Fitzgerald M."/>
            <person name="Haas B."/>
            <person name="Abouelleil A."/>
            <person name="Alvarado L."/>
            <person name="Arachchi H.M."/>
            <person name="Berlin A."/>
            <person name="Brown A."/>
            <person name="Chapman S.B."/>
            <person name="Chen Z."/>
            <person name="Dunbar C."/>
            <person name="Freedman E."/>
            <person name="Gearin G."/>
            <person name="Gellesch M."/>
            <person name="Goldberg J."/>
            <person name="Griggs A."/>
            <person name="Gujja S."/>
            <person name="Heiman D."/>
            <person name="Howarth C."/>
            <person name="Larson L."/>
            <person name="Lui A."/>
            <person name="MacDonald P.J.P."/>
            <person name="Montmayeur A."/>
            <person name="Murphy C."/>
            <person name="Neiman D."/>
            <person name="Pearson M."/>
            <person name="Priest M."/>
            <person name="Roberts A."/>
            <person name="Saif S."/>
            <person name="Shea T."/>
            <person name="Shenoy N."/>
            <person name="Sisk P."/>
            <person name="Stolte C."/>
            <person name="Sykes S."/>
            <person name="Wortman J."/>
            <person name="Nusbaum C."/>
            <person name="Birren B."/>
        </authorList>
    </citation>
    <scope>NUCLEOTIDE SEQUENCE [LARGE SCALE GENOMIC DNA]</scope>
    <source>
        <strain evidence="5 6">1_3_50AFAA</strain>
    </source>
</reference>
<dbReference type="eggNOG" id="COG1316">
    <property type="taxonomic scope" value="Bacteria"/>
</dbReference>
<keyword evidence="3" id="KW-0812">Transmembrane</keyword>
<gene>
    <name evidence="5" type="ORF">HMPREF9460_00429</name>
</gene>
<proteinExistence type="inferred from homology"/>
<keyword evidence="3" id="KW-0472">Membrane</keyword>
<dbReference type="PANTHER" id="PTHR33392">
    <property type="entry name" value="POLYISOPRENYL-TEICHOIC ACID--PEPTIDOGLYCAN TEICHOIC ACID TRANSFERASE TAGU"/>
    <property type="match status" value="1"/>
</dbReference>
<dbReference type="NCBIfam" id="TIGR00350">
    <property type="entry name" value="lytR_cpsA_psr"/>
    <property type="match status" value="1"/>
</dbReference>
<keyword evidence="6" id="KW-1185">Reference proteome</keyword>
<feature type="region of interest" description="Disordered" evidence="2">
    <location>
        <begin position="48"/>
        <end position="74"/>
    </location>
</feature>
<comment type="similarity">
    <text evidence="1">Belongs to the LytR/CpsA/Psr (LCP) family.</text>
</comment>